<evidence type="ECO:0000313" key="1">
    <source>
        <dbReference type="EMBL" id="MFC6090359.1"/>
    </source>
</evidence>
<proteinExistence type="predicted"/>
<dbReference type="Proteomes" id="UP001596220">
    <property type="component" value="Unassembled WGS sequence"/>
</dbReference>
<dbReference type="EMBL" id="JBHSQO010000012">
    <property type="protein sequence ID" value="MFC6090359.1"/>
    <property type="molecule type" value="Genomic_DNA"/>
</dbReference>
<dbReference type="RefSeq" id="WP_380636171.1">
    <property type="nucleotide sequence ID" value="NZ_JBHSQO010000012.1"/>
</dbReference>
<evidence type="ECO:0000313" key="2">
    <source>
        <dbReference type="Proteomes" id="UP001596220"/>
    </source>
</evidence>
<name>A0ABW1P5R9_9PSEU</name>
<reference evidence="2" key="1">
    <citation type="journal article" date="2019" name="Int. J. Syst. Evol. Microbiol.">
        <title>The Global Catalogue of Microorganisms (GCM) 10K type strain sequencing project: providing services to taxonomists for standard genome sequencing and annotation.</title>
        <authorList>
            <consortium name="The Broad Institute Genomics Platform"/>
            <consortium name="The Broad Institute Genome Sequencing Center for Infectious Disease"/>
            <person name="Wu L."/>
            <person name="Ma J."/>
        </authorList>
    </citation>
    <scope>NUCLEOTIDE SEQUENCE [LARGE SCALE GENOMIC DNA]</scope>
    <source>
        <strain evidence="2">CGMCC 4.7246</strain>
    </source>
</reference>
<sequence>MSWTDFYRRRDALDAVLREAADDPSAPLTPDRGLFADEGELLLALHYRWMRALTGRLGVALESETDDRVEIVTRTWRALAAEQPVLRAVLDAHLSSAAAAGSVEATEAVEREHRVVALTAGLAELSEAADEIARVGAAFTRLIRSAPPTAVTPGRSRRFAKSA</sequence>
<keyword evidence="2" id="KW-1185">Reference proteome</keyword>
<accession>A0ABW1P5R9</accession>
<gene>
    <name evidence="1" type="ORF">ACFP3R_13830</name>
</gene>
<protein>
    <submittedName>
        <fullName evidence="1">Uncharacterized protein</fullName>
    </submittedName>
</protein>
<organism evidence="1 2">
    <name type="scientific">Saccharothrix lopnurensis</name>
    <dbReference type="NCBI Taxonomy" id="1670621"/>
    <lineage>
        <taxon>Bacteria</taxon>
        <taxon>Bacillati</taxon>
        <taxon>Actinomycetota</taxon>
        <taxon>Actinomycetes</taxon>
        <taxon>Pseudonocardiales</taxon>
        <taxon>Pseudonocardiaceae</taxon>
        <taxon>Saccharothrix</taxon>
    </lineage>
</organism>
<comment type="caution">
    <text evidence="1">The sequence shown here is derived from an EMBL/GenBank/DDBJ whole genome shotgun (WGS) entry which is preliminary data.</text>
</comment>